<proteinExistence type="predicted"/>
<protein>
    <recommendedName>
        <fullName evidence="3">Acetolactate synthase</fullName>
    </recommendedName>
</protein>
<feature type="non-terminal residue" evidence="1">
    <location>
        <position position="1"/>
    </location>
</feature>
<dbReference type="Proteomes" id="UP000663992">
    <property type="component" value="Unassembled WGS sequence"/>
</dbReference>
<gene>
    <name evidence="1" type="ORF">J0A65_26600</name>
</gene>
<evidence type="ECO:0008006" key="3">
    <source>
        <dbReference type="Google" id="ProtNLM"/>
    </source>
</evidence>
<evidence type="ECO:0000313" key="1">
    <source>
        <dbReference type="EMBL" id="MBN7823466.1"/>
    </source>
</evidence>
<accession>A0ABS3D4B0</accession>
<dbReference type="EMBL" id="JAFKCS010000765">
    <property type="protein sequence ID" value="MBN7823466.1"/>
    <property type="molecule type" value="Genomic_DNA"/>
</dbReference>
<reference evidence="1 2" key="1">
    <citation type="submission" date="2021-03" db="EMBL/GenBank/DDBJ databases">
        <title>novel species isolated from a fishpond in China.</title>
        <authorList>
            <person name="Lu H."/>
            <person name="Cai Z."/>
        </authorList>
    </citation>
    <scope>NUCLEOTIDE SEQUENCE [LARGE SCALE GENOMIC DNA]</scope>
    <source>
        <strain evidence="1 2">Y57</strain>
    </source>
</reference>
<comment type="caution">
    <text evidence="1">The sequence shown here is derived from an EMBL/GenBank/DDBJ whole genome shotgun (WGS) entry which is preliminary data.</text>
</comment>
<name>A0ABS3D4B0_9ALTE</name>
<organism evidence="1 2">
    <name type="scientific">Bowmanella yangjiangensis</name>
    <dbReference type="NCBI Taxonomy" id="2811230"/>
    <lineage>
        <taxon>Bacteria</taxon>
        <taxon>Pseudomonadati</taxon>
        <taxon>Pseudomonadota</taxon>
        <taxon>Gammaproteobacteria</taxon>
        <taxon>Alteromonadales</taxon>
        <taxon>Alteromonadaceae</taxon>
        <taxon>Bowmanella</taxon>
    </lineage>
</organism>
<keyword evidence="2" id="KW-1185">Reference proteome</keyword>
<sequence>IESHADLQTRLQAVLDRDGPVICEVLVQVEEPRVPRVMTRIDENGKPVSGALEDLYPFLGREELAQQMAVSLEPPA</sequence>
<evidence type="ECO:0000313" key="2">
    <source>
        <dbReference type="Proteomes" id="UP000663992"/>
    </source>
</evidence>
<dbReference type="RefSeq" id="WP_206597176.1">
    <property type="nucleotide sequence ID" value="NZ_JAFKCS010000765.1"/>
</dbReference>